<dbReference type="Gene3D" id="3.90.280.10">
    <property type="entry name" value="PEBP-like"/>
    <property type="match status" value="1"/>
</dbReference>
<dbReference type="CDD" id="cd00865">
    <property type="entry name" value="PEBP_bact_arch"/>
    <property type="match status" value="1"/>
</dbReference>
<dbReference type="SUPFAM" id="SSF49777">
    <property type="entry name" value="PEBP-like"/>
    <property type="match status" value="1"/>
</dbReference>
<accession>A0ABY9Q3J0</accession>
<evidence type="ECO:0000313" key="2">
    <source>
        <dbReference type="Proteomes" id="UP001235030"/>
    </source>
</evidence>
<dbReference type="EMBL" id="CP101637">
    <property type="protein sequence ID" value="WMT81934.1"/>
    <property type="molecule type" value="Genomic_DNA"/>
</dbReference>
<dbReference type="InterPro" id="IPR008914">
    <property type="entry name" value="PEBP"/>
</dbReference>
<keyword evidence="2" id="KW-1185">Reference proteome</keyword>
<sequence length="166" mass="18661">MIVKSKGIVNGVIEDKYGKRGEVNEFGIPTYSLPIKVEYAPIRTRSYAVFLEDKDAIPVSGGFSWIHWSVANITTNEILENASKNNTDFVQGLNSWISIQGGKVPKEYACYYGGMAPPDKPHIYELTVYALDTLLDLENGFYPNEMFRKMEGHILKSVTIKGVYNN</sequence>
<reference evidence="1 2" key="1">
    <citation type="submission" date="2022-07" db="EMBL/GenBank/DDBJ databases">
        <title>Genome sequence of Terrisporobacter mayombei DSM6539.</title>
        <authorList>
            <person name="Boeer T."/>
            <person name="Bengelsdorf F.R."/>
            <person name="Daniel R."/>
            <person name="Poehlein A."/>
        </authorList>
    </citation>
    <scope>NUCLEOTIDE SEQUENCE [LARGE SCALE GENOMIC DNA]</scope>
    <source>
        <strain evidence="1 2">DSM 6539</strain>
    </source>
</reference>
<gene>
    <name evidence="1" type="ORF">TEMA_22830</name>
</gene>
<proteinExistence type="predicted"/>
<evidence type="ECO:0000313" key="1">
    <source>
        <dbReference type="EMBL" id="WMT81934.1"/>
    </source>
</evidence>
<protein>
    <recommendedName>
        <fullName evidence="3">YbhB/YbcL family Raf kinase inhibitor-like protein</fullName>
    </recommendedName>
</protein>
<dbReference type="InterPro" id="IPR005247">
    <property type="entry name" value="YbhB_YbcL/LppC-like"/>
</dbReference>
<evidence type="ECO:0008006" key="3">
    <source>
        <dbReference type="Google" id="ProtNLM"/>
    </source>
</evidence>
<organism evidence="1 2">
    <name type="scientific">Terrisporobacter mayombei</name>
    <dbReference type="NCBI Taxonomy" id="1541"/>
    <lineage>
        <taxon>Bacteria</taxon>
        <taxon>Bacillati</taxon>
        <taxon>Bacillota</taxon>
        <taxon>Clostridia</taxon>
        <taxon>Peptostreptococcales</taxon>
        <taxon>Peptostreptococcaceae</taxon>
        <taxon>Terrisporobacter</taxon>
    </lineage>
</organism>
<dbReference type="InterPro" id="IPR036610">
    <property type="entry name" value="PEBP-like_sf"/>
</dbReference>
<dbReference type="Pfam" id="PF01161">
    <property type="entry name" value="PBP"/>
    <property type="match status" value="1"/>
</dbReference>
<name>A0ABY9Q3J0_9FIRM</name>
<dbReference type="RefSeq" id="WP_228104042.1">
    <property type="nucleotide sequence ID" value="NZ_CP101637.1"/>
</dbReference>
<dbReference type="Proteomes" id="UP001235030">
    <property type="component" value="Chromosome"/>
</dbReference>
<dbReference type="NCBIfam" id="TIGR00481">
    <property type="entry name" value="YbhB/YbcL family Raf kinase inhibitor-like protein"/>
    <property type="match status" value="1"/>
</dbReference>